<reference evidence="2" key="4">
    <citation type="submission" date="2024-02" db="EMBL/GenBank/DDBJ databases">
        <title>Comparative genomics of Cryptococcus and Kwoniella reveals pathogenesis evolution and contrasting modes of karyotype evolution via chromosome fusion or intercentromeric recombination.</title>
        <authorList>
            <person name="Coelho M.A."/>
            <person name="David-Palma M."/>
            <person name="Shea T."/>
            <person name="Bowers K."/>
            <person name="McGinley-Smith S."/>
            <person name="Mohammad A.W."/>
            <person name="Gnirke A."/>
            <person name="Yurkov A.M."/>
            <person name="Nowrousian M."/>
            <person name="Sun S."/>
            <person name="Cuomo C.A."/>
            <person name="Heitman J."/>
        </authorList>
    </citation>
    <scope>NUCLEOTIDE SEQUENCE</scope>
    <source>
        <strain evidence="2">CBS 10737</strain>
    </source>
</reference>
<organism evidence="1">
    <name type="scientific">Kwoniella pini CBS 10737</name>
    <dbReference type="NCBI Taxonomy" id="1296096"/>
    <lineage>
        <taxon>Eukaryota</taxon>
        <taxon>Fungi</taxon>
        <taxon>Dikarya</taxon>
        <taxon>Basidiomycota</taxon>
        <taxon>Agaricomycotina</taxon>
        <taxon>Tremellomycetes</taxon>
        <taxon>Tremellales</taxon>
        <taxon>Cryptococcaceae</taxon>
        <taxon>Kwoniella</taxon>
    </lineage>
</organism>
<dbReference type="RefSeq" id="XP_019007728.1">
    <property type="nucleotide sequence ID" value="XM_019159056.1"/>
</dbReference>
<protein>
    <submittedName>
        <fullName evidence="1">Uncharacterized protein</fullName>
    </submittedName>
</protein>
<reference evidence="2" key="2">
    <citation type="submission" date="2013-07" db="EMBL/GenBank/DDBJ databases">
        <authorList>
            <consortium name="The Broad Institute Genome Sequencing Platform"/>
            <person name="Cuomo C."/>
            <person name="Litvintseva A."/>
            <person name="Chen Y."/>
            <person name="Heitman J."/>
            <person name="Sun S."/>
            <person name="Springer D."/>
            <person name="Dromer F."/>
            <person name="Young S.K."/>
            <person name="Zeng Q."/>
            <person name="Gargeya S."/>
            <person name="Fitzgerald M."/>
            <person name="Abouelleil A."/>
            <person name="Alvarado L."/>
            <person name="Berlin A.M."/>
            <person name="Chapman S.B."/>
            <person name="Dewar J."/>
            <person name="Goldberg J."/>
            <person name="Griggs A."/>
            <person name="Gujja S."/>
            <person name="Hansen M."/>
            <person name="Howarth C."/>
            <person name="Imamovic A."/>
            <person name="Larimer J."/>
            <person name="McCowan C."/>
            <person name="Murphy C."/>
            <person name="Pearson M."/>
            <person name="Priest M."/>
            <person name="Roberts A."/>
            <person name="Saif S."/>
            <person name="Shea T."/>
            <person name="Sykes S."/>
            <person name="Wortman J."/>
            <person name="Nusbaum C."/>
            <person name="Birren B."/>
        </authorList>
    </citation>
    <scope>NUCLEOTIDE SEQUENCE</scope>
    <source>
        <strain evidence="2">CBS 10737</strain>
    </source>
</reference>
<evidence type="ECO:0000313" key="1">
    <source>
        <dbReference type="EMBL" id="OCF46509.1"/>
    </source>
</evidence>
<dbReference type="EMBL" id="CP144527">
    <property type="protein sequence ID" value="WWC72786.1"/>
    <property type="molecule type" value="Genomic_DNA"/>
</dbReference>
<accession>A0A1B9HTC4</accession>
<dbReference type="AlphaFoldDB" id="A0A1B9HTC4"/>
<dbReference type="Proteomes" id="UP000094020">
    <property type="component" value="Chromosome 9"/>
</dbReference>
<reference evidence="1" key="1">
    <citation type="submission" date="2013-07" db="EMBL/GenBank/DDBJ databases">
        <title>The Genome Sequence of Cryptococcus pinus CBS10737.</title>
        <authorList>
            <consortium name="The Broad Institute Genome Sequencing Platform"/>
            <person name="Cuomo C."/>
            <person name="Litvintseva A."/>
            <person name="Chen Y."/>
            <person name="Heitman J."/>
            <person name="Sun S."/>
            <person name="Springer D."/>
            <person name="Dromer F."/>
            <person name="Young S.K."/>
            <person name="Zeng Q."/>
            <person name="Gargeya S."/>
            <person name="Fitzgerald M."/>
            <person name="Abouelleil A."/>
            <person name="Alvarado L."/>
            <person name="Berlin A.M."/>
            <person name="Chapman S.B."/>
            <person name="Dewar J."/>
            <person name="Goldberg J."/>
            <person name="Griggs A."/>
            <person name="Gujja S."/>
            <person name="Hansen M."/>
            <person name="Howarth C."/>
            <person name="Imamovic A."/>
            <person name="Larimer J."/>
            <person name="McCowan C."/>
            <person name="Murphy C."/>
            <person name="Pearson M."/>
            <person name="Priest M."/>
            <person name="Roberts A."/>
            <person name="Saif S."/>
            <person name="Shea T."/>
            <person name="Sykes S."/>
            <person name="Wortman J."/>
            <person name="Nusbaum C."/>
            <person name="Birren B."/>
        </authorList>
    </citation>
    <scope>NUCLEOTIDE SEQUENCE [LARGE SCALE GENOMIC DNA]</scope>
    <source>
        <strain evidence="1">CBS 10737</strain>
    </source>
</reference>
<evidence type="ECO:0000313" key="3">
    <source>
        <dbReference type="Proteomes" id="UP000094020"/>
    </source>
</evidence>
<gene>
    <name evidence="1" type="ORF">I206_07362</name>
    <name evidence="2" type="ORF">I206_106750</name>
</gene>
<dbReference type="KEGG" id="kpin:30175731"/>
<name>A0A1B9HTC4_9TREE</name>
<evidence type="ECO:0000313" key="2">
    <source>
        <dbReference type="EMBL" id="WWC72786.1"/>
    </source>
</evidence>
<dbReference type="EMBL" id="KI894016">
    <property type="protein sequence ID" value="OCF46509.1"/>
    <property type="molecule type" value="Genomic_DNA"/>
</dbReference>
<sequence length="120" mass="13789">MSQVTFISEFRAPRSISYGWEKSTDGTLKMMVYFEGGYAGHPKTSLRVLNLVLTKNPNETTCEDWINVSMRKGGRFAEEETSVEQALSNDVSIDENFKKDLIDDVKEALRNFWNDNRTKI</sequence>
<keyword evidence="3" id="KW-1185">Reference proteome</keyword>
<reference evidence="1" key="3">
    <citation type="submission" date="2016-07" db="EMBL/GenBank/DDBJ databases">
        <title>Evolution of pathogenesis and genome organization in the Tremellales.</title>
        <authorList>
            <person name="Cuomo C."/>
            <person name="Litvintseva A."/>
            <person name="Heitman J."/>
            <person name="Chen Y."/>
            <person name="Sun S."/>
            <person name="Springer D."/>
            <person name="Dromer F."/>
            <person name="Young S."/>
            <person name="Zeng Q."/>
            <person name="Chapman S."/>
            <person name="Gujja S."/>
            <person name="Saif S."/>
            <person name="Birren B."/>
        </authorList>
    </citation>
    <scope>NUCLEOTIDE SEQUENCE</scope>
    <source>
        <strain evidence="1">CBS 10737</strain>
    </source>
</reference>
<dbReference type="GeneID" id="30175731"/>
<proteinExistence type="predicted"/>